<evidence type="ECO:0000313" key="1">
    <source>
        <dbReference type="EMBL" id="ORE87523.1"/>
    </source>
</evidence>
<dbReference type="AlphaFoldDB" id="A0A1Y1SFP0"/>
<proteinExistence type="predicted"/>
<name>A0A1Y1SFP0_9GAMM</name>
<dbReference type="STRING" id="1317117.ATO7_10787"/>
<accession>A0A1Y1SFP0</accession>
<protein>
    <recommendedName>
        <fullName evidence="3">SPOR domain-containing protein</fullName>
    </recommendedName>
</protein>
<sequence>MRLTKLILAGLMAIFWPLSGHVYAAAFSVAGGLSDYAAIVEVDCNFEFRPGREFQFPSADEVLQSYGYILWKNKPALIAEPLDYSLHQGRRGKLSGDLLVRDGIVWFSGVLDDCTRIYAEDASTHSELNRLEHLLFNGKVVFADTYAAARGLINHDVIVRGEGLEPRQRLYTSERSRWFGLSDRQVLKVVGIDMHRYAHAKGVGPFFLVVENDAGKRGLIKYNPEYLEVPHGVLPIYSAPPARDLAASPLPARASYVGPREEGNQPMPGENGFVLTINRFERQSDGQAALLELQQAGFQARLVQTGAPQQLVYELRIDGFPSRPLAESMARIVASRFGWIRTPEVKADVSASTPANTARSAR</sequence>
<evidence type="ECO:0008006" key="3">
    <source>
        <dbReference type="Google" id="ProtNLM"/>
    </source>
</evidence>
<evidence type="ECO:0000313" key="2">
    <source>
        <dbReference type="Proteomes" id="UP000192342"/>
    </source>
</evidence>
<comment type="caution">
    <text evidence="1">The sequence shown here is derived from an EMBL/GenBank/DDBJ whole genome shotgun (WGS) entry which is preliminary data.</text>
</comment>
<dbReference type="Proteomes" id="UP000192342">
    <property type="component" value="Unassembled WGS sequence"/>
</dbReference>
<keyword evidence="2" id="KW-1185">Reference proteome</keyword>
<dbReference type="RefSeq" id="WP_083561748.1">
    <property type="nucleotide sequence ID" value="NZ_AQQV01000002.1"/>
</dbReference>
<organism evidence="1 2">
    <name type="scientific">Oceanococcus atlanticus</name>
    <dbReference type="NCBI Taxonomy" id="1317117"/>
    <lineage>
        <taxon>Bacteria</taxon>
        <taxon>Pseudomonadati</taxon>
        <taxon>Pseudomonadota</taxon>
        <taxon>Gammaproteobacteria</taxon>
        <taxon>Chromatiales</taxon>
        <taxon>Oceanococcaceae</taxon>
        <taxon>Oceanococcus</taxon>
    </lineage>
</organism>
<reference evidence="1 2" key="1">
    <citation type="submission" date="2013-04" db="EMBL/GenBank/DDBJ databases">
        <title>Oceanococcus atlanticus 22II-S10r2 Genome Sequencing.</title>
        <authorList>
            <person name="Lai Q."/>
            <person name="Li G."/>
            <person name="Shao Z."/>
        </authorList>
    </citation>
    <scope>NUCLEOTIDE SEQUENCE [LARGE SCALE GENOMIC DNA]</scope>
    <source>
        <strain evidence="1 2">22II-S10r2</strain>
    </source>
</reference>
<dbReference type="EMBL" id="AQQV01000002">
    <property type="protein sequence ID" value="ORE87523.1"/>
    <property type="molecule type" value="Genomic_DNA"/>
</dbReference>
<gene>
    <name evidence="1" type="ORF">ATO7_10787</name>
</gene>